<keyword evidence="3" id="KW-1185">Reference proteome</keyword>
<evidence type="ECO:0000313" key="3">
    <source>
        <dbReference type="Proteomes" id="UP001177003"/>
    </source>
</evidence>
<name>A0AA35VUG0_LACSI</name>
<dbReference type="Proteomes" id="UP001177003">
    <property type="component" value="Chromosome 1"/>
</dbReference>
<dbReference type="AlphaFoldDB" id="A0AA35VUG0"/>
<sequence>MLLCASSDARLPSPCYGGNIPMGHSDSPLENFAPSPVPIVAILSMMLEMEYNFESKSDLKQSDSSKEKEKKDDGSPGALTIGRHIFTQRLETGDREADAEQRRLMAFFYLGNMCSKLLNHGLRLLYVTMHNAYMIPRRDVKLIVEELEKILAFNNSLVSLNNRPDANRFARGHSNIITFCIGGEYDGDTKMDDLKLLYRAYIVDSLSTVYMENTKKYTIKTFNNLRRMESLVMLRLNHL</sequence>
<proteinExistence type="predicted"/>
<dbReference type="Pfam" id="PF16940">
    <property type="entry name" value="Tic110"/>
    <property type="match status" value="1"/>
</dbReference>
<dbReference type="EMBL" id="OX465077">
    <property type="protein sequence ID" value="CAI9269917.1"/>
    <property type="molecule type" value="Genomic_DNA"/>
</dbReference>
<dbReference type="PANTHER" id="PTHR34935">
    <property type="entry name" value="PROTEIN TIC110, CHLOROPLASTIC"/>
    <property type="match status" value="1"/>
</dbReference>
<dbReference type="InterPro" id="IPR031610">
    <property type="entry name" value="TIC110"/>
</dbReference>
<dbReference type="GO" id="GO:0045037">
    <property type="term" value="P:protein import into chloroplast stroma"/>
    <property type="evidence" value="ECO:0007669"/>
    <property type="project" value="TreeGrafter"/>
</dbReference>
<protein>
    <submittedName>
        <fullName evidence="2">Uncharacterized protein</fullName>
    </submittedName>
</protein>
<feature type="region of interest" description="Disordered" evidence="1">
    <location>
        <begin position="57"/>
        <end position="79"/>
    </location>
</feature>
<evidence type="ECO:0000256" key="1">
    <source>
        <dbReference type="SAM" id="MobiDB-lite"/>
    </source>
</evidence>
<accession>A0AA35VUG0</accession>
<dbReference type="PANTHER" id="PTHR34935:SF3">
    <property type="entry name" value="PROTEIN TIC110, CHLOROPLASTIC"/>
    <property type="match status" value="1"/>
</dbReference>
<feature type="compositionally biased region" description="Basic and acidic residues" evidence="1">
    <location>
        <begin position="57"/>
        <end position="74"/>
    </location>
</feature>
<dbReference type="GO" id="GO:0061927">
    <property type="term" value="C:TOC-TIC supercomplex I"/>
    <property type="evidence" value="ECO:0007669"/>
    <property type="project" value="TreeGrafter"/>
</dbReference>
<reference evidence="2" key="1">
    <citation type="submission" date="2023-04" db="EMBL/GenBank/DDBJ databases">
        <authorList>
            <person name="Vijverberg K."/>
            <person name="Xiong W."/>
            <person name="Schranz E."/>
        </authorList>
    </citation>
    <scope>NUCLEOTIDE SEQUENCE</scope>
</reference>
<organism evidence="2 3">
    <name type="scientific">Lactuca saligna</name>
    <name type="common">Willowleaf lettuce</name>
    <dbReference type="NCBI Taxonomy" id="75948"/>
    <lineage>
        <taxon>Eukaryota</taxon>
        <taxon>Viridiplantae</taxon>
        <taxon>Streptophyta</taxon>
        <taxon>Embryophyta</taxon>
        <taxon>Tracheophyta</taxon>
        <taxon>Spermatophyta</taxon>
        <taxon>Magnoliopsida</taxon>
        <taxon>eudicotyledons</taxon>
        <taxon>Gunneridae</taxon>
        <taxon>Pentapetalae</taxon>
        <taxon>asterids</taxon>
        <taxon>campanulids</taxon>
        <taxon>Asterales</taxon>
        <taxon>Asteraceae</taxon>
        <taxon>Cichorioideae</taxon>
        <taxon>Cichorieae</taxon>
        <taxon>Lactucinae</taxon>
        <taxon>Lactuca</taxon>
    </lineage>
</organism>
<evidence type="ECO:0000313" key="2">
    <source>
        <dbReference type="EMBL" id="CAI9269917.1"/>
    </source>
</evidence>
<gene>
    <name evidence="2" type="ORF">LSALG_LOCUS10263</name>
</gene>